<feature type="compositionally biased region" description="Polar residues" evidence="1">
    <location>
        <begin position="658"/>
        <end position="669"/>
    </location>
</feature>
<dbReference type="InParanoid" id="A0A077ZP37"/>
<feature type="region of interest" description="Disordered" evidence="1">
    <location>
        <begin position="322"/>
        <end position="366"/>
    </location>
</feature>
<accession>A0A077ZP37</accession>
<keyword evidence="3" id="KW-1185">Reference proteome</keyword>
<feature type="region of interest" description="Disordered" evidence="1">
    <location>
        <begin position="651"/>
        <end position="928"/>
    </location>
</feature>
<feature type="compositionally biased region" description="Low complexity" evidence="1">
    <location>
        <begin position="36"/>
        <end position="47"/>
    </location>
</feature>
<feature type="compositionally biased region" description="Polar residues" evidence="1">
    <location>
        <begin position="856"/>
        <end position="909"/>
    </location>
</feature>
<dbReference type="InterPro" id="IPR017956">
    <property type="entry name" value="AT_hook_DNA-bd_motif"/>
</dbReference>
<feature type="compositionally biased region" description="Polar residues" evidence="1">
    <location>
        <begin position="48"/>
        <end position="71"/>
    </location>
</feature>
<dbReference type="EMBL" id="CCKQ01000087">
    <property type="protein sequence ID" value="CDW71150.1"/>
    <property type="molecule type" value="Genomic_DNA"/>
</dbReference>
<organism evidence="2 3">
    <name type="scientific">Stylonychia lemnae</name>
    <name type="common">Ciliate</name>
    <dbReference type="NCBI Taxonomy" id="5949"/>
    <lineage>
        <taxon>Eukaryota</taxon>
        <taxon>Sar</taxon>
        <taxon>Alveolata</taxon>
        <taxon>Ciliophora</taxon>
        <taxon>Intramacronucleata</taxon>
        <taxon>Spirotrichea</taxon>
        <taxon>Stichotrichia</taxon>
        <taxon>Sporadotrichida</taxon>
        <taxon>Oxytrichidae</taxon>
        <taxon>Stylonychinae</taxon>
        <taxon>Stylonychia</taxon>
    </lineage>
</organism>
<dbReference type="Proteomes" id="UP000039865">
    <property type="component" value="Unassembled WGS sequence"/>
</dbReference>
<proteinExistence type="predicted"/>
<reference evidence="2 3" key="1">
    <citation type="submission" date="2014-06" db="EMBL/GenBank/DDBJ databases">
        <authorList>
            <person name="Swart Estienne"/>
        </authorList>
    </citation>
    <scope>NUCLEOTIDE SEQUENCE [LARGE SCALE GENOMIC DNA]</scope>
    <source>
        <strain evidence="2 3">130c</strain>
    </source>
</reference>
<dbReference type="AlphaFoldDB" id="A0A077ZP37"/>
<feature type="compositionally biased region" description="Low complexity" evidence="1">
    <location>
        <begin position="748"/>
        <end position="761"/>
    </location>
</feature>
<evidence type="ECO:0000256" key="1">
    <source>
        <dbReference type="SAM" id="MobiDB-lite"/>
    </source>
</evidence>
<protein>
    <recommendedName>
        <fullName evidence="4">RRM domain-containing protein</fullName>
    </recommendedName>
</protein>
<evidence type="ECO:0000313" key="2">
    <source>
        <dbReference type="EMBL" id="CDW71150.1"/>
    </source>
</evidence>
<name>A0A077ZP37_STYLE</name>
<dbReference type="SMART" id="SM00384">
    <property type="entry name" value="AT_hook"/>
    <property type="match status" value="2"/>
</dbReference>
<evidence type="ECO:0008006" key="4">
    <source>
        <dbReference type="Google" id="ProtNLM"/>
    </source>
</evidence>
<gene>
    <name evidence="2" type="primary">Contig15614.g766</name>
    <name evidence="2" type="ORF">STYLEM_89</name>
</gene>
<dbReference type="GO" id="GO:0003677">
    <property type="term" value="F:DNA binding"/>
    <property type="evidence" value="ECO:0007669"/>
    <property type="project" value="InterPro"/>
</dbReference>
<evidence type="ECO:0000313" key="3">
    <source>
        <dbReference type="Proteomes" id="UP000039865"/>
    </source>
</evidence>
<feature type="region of interest" description="Disordered" evidence="1">
    <location>
        <begin position="1"/>
        <end position="72"/>
    </location>
</feature>
<feature type="compositionally biased region" description="Basic and acidic residues" evidence="1">
    <location>
        <begin position="671"/>
        <end position="700"/>
    </location>
</feature>
<feature type="compositionally biased region" description="Polar residues" evidence="1">
    <location>
        <begin position="701"/>
        <end position="730"/>
    </location>
</feature>
<sequence length="928" mass="105420">MEANNQSWSPEKFQDGGETLKKNALLNQSPLKFDQSHQSTTNQTSSHYEQQQQPSVNDQQEQSPYQNGDQKQSLRDFLEDQLREEIINIREMNKINDFGFGFDPSLTGERASLVMMFTKNIKLSHGPATSVVIEPPSSEIEIKGSPSFNEVVERLFEPSLHLNFVTEISEVPKNLVPFLVISNVEHYLPAKKLKEKIDQFNQKSNIIYVNEEKWVGVVLRNLPPDISHDIIARNFKSTEQFQIIKSEPPMTIRGQRCSLLQLKDIEHAEKFCLKWNNFSFNDTKKLKTHIHPLSNTTRYNPGSSHQYIFVSQSKKLGSNVLFQQSPPKMPTFGTEVDPERKLKSQAPPQSYEKPQQQQQQQQQLQQQQKPIQEKIVQTTINQQVDDQIKIVAQELPISDVKTTEQKEQLKQDSELMKIKEIIKTSDNNNSNHLQNLLQQFQSQYNKDRDALVQRASQKHLEKIQSLQGDLMNQQSGNLVPNGQQLAISQQQQYQTKEICLQQLSQEHEKQKQATKLESVVANNASHENRSNITTNNSANIGLNFAPVNGFEQLIANLQQKAAQPDQSLPKPKTNESNFDFLEELINQNRKSNPKKTQVPINQVQMNQHQVLSQSDQKSSFLSSTLIKATSNNGSSQVKQTVVLQSRQIENFSIDPSDKTNQQVSNSGSKPQIKEQTKNDMAQDTKESSQEEKLLGKRKNPDNSNETQSKNKQNKDSQLSSSHKPSMQSKYQKGKRVIESSEDDEESYSSDGDSQEGSGSSSSDDEYSASESSQDKAKRKVSGGSNGLKFQQKRKRALESDEEDVYIPNKPYANLDIKRNTSSGSNNTTQMPKKRGRPSKQDLKIRRKAERERIRKSQQMNHHSSVSADNNSFSHNQPTSRYNGSNTGTSKIQIQNMSNFGDSQSASNEQAPIKRGRGRPPKRQQSITN</sequence>
<feature type="compositionally biased region" description="Low complexity" evidence="1">
    <location>
        <begin position="355"/>
        <end position="366"/>
    </location>
</feature>
<feature type="compositionally biased region" description="Polar residues" evidence="1">
    <location>
        <begin position="819"/>
        <end position="830"/>
    </location>
</feature>
<feature type="compositionally biased region" description="Basic and acidic residues" evidence="1">
    <location>
        <begin position="12"/>
        <end position="21"/>
    </location>
</feature>
<feature type="compositionally biased region" description="Basic and acidic residues" evidence="1">
    <location>
        <begin position="838"/>
        <end position="854"/>
    </location>
</feature>